<protein>
    <submittedName>
        <fullName evidence="2">Uncharacterized protein</fullName>
    </submittedName>
</protein>
<name>A0ABY5IKQ7_9VIBR</name>
<sequence length="176" mass="19593">MIKLKYFPVLIAVTFSATSHANLVTIASSSPQSGAASKVQISETGAVDEPTSSYDSTSYAMPRTALKLKKDVAYEYLELNITKSQRLKVLDDGTILFTVYPKTLEQNARDLLAHTKGANLWVPKNFPKALRMFNSFQLQGHDVLDILDQMIAPFYDKRNVVGDYYPNKVVTLQVGN</sequence>
<reference evidence="2" key="1">
    <citation type="submission" date="2020-03" db="EMBL/GenBank/DDBJ databases">
        <title>Five strains of Vibrio campbellii isolated from Mariana Trench.</title>
        <authorList>
            <person name="Liang J."/>
            <person name="Zhang X.-H."/>
        </authorList>
    </citation>
    <scope>NUCLEOTIDE SEQUENCE</scope>
    <source>
        <strain evidence="2">LJC013</strain>
        <plasmid evidence="2">unnamed1</plasmid>
    </source>
</reference>
<evidence type="ECO:0000313" key="2">
    <source>
        <dbReference type="EMBL" id="UTZ34868.1"/>
    </source>
</evidence>
<dbReference type="EMBL" id="CP050472">
    <property type="protein sequence ID" value="UTZ34868.1"/>
    <property type="molecule type" value="Genomic_DNA"/>
</dbReference>
<feature type="chain" id="PRO_5045700592" evidence="1">
    <location>
        <begin position="22"/>
        <end position="176"/>
    </location>
</feature>
<organism evidence="2 3">
    <name type="scientific">Vibrio campbellii</name>
    <dbReference type="NCBI Taxonomy" id="680"/>
    <lineage>
        <taxon>Bacteria</taxon>
        <taxon>Pseudomonadati</taxon>
        <taxon>Pseudomonadota</taxon>
        <taxon>Gammaproteobacteria</taxon>
        <taxon>Vibrionales</taxon>
        <taxon>Vibrionaceae</taxon>
        <taxon>Vibrio</taxon>
    </lineage>
</organism>
<dbReference type="Proteomes" id="UP001059912">
    <property type="component" value="Plasmid unnamed1"/>
</dbReference>
<feature type="signal peptide" evidence="1">
    <location>
        <begin position="1"/>
        <end position="21"/>
    </location>
</feature>
<keyword evidence="1" id="KW-0732">Signal</keyword>
<dbReference type="RefSeq" id="WP_255905275.1">
    <property type="nucleotide sequence ID" value="NZ_CP050472.1"/>
</dbReference>
<evidence type="ECO:0000313" key="3">
    <source>
        <dbReference type="Proteomes" id="UP001059912"/>
    </source>
</evidence>
<evidence type="ECO:0000256" key="1">
    <source>
        <dbReference type="SAM" id="SignalP"/>
    </source>
</evidence>
<keyword evidence="2" id="KW-0614">Plasmid</keyword>
<geneLocation type="plasmid" evidence="2 3">
    <name>unnamed1</name>
</geneLocation>
<gene>
    <name evidence="2" type="ORF">HB762_26775</name>
</gene>
<keyword evidence="3" id="KW-1185">Reference proteome</keyword>
<proteinExistence type="predicted"/>
<accession>A0ABY5IKQ7</accession>